<reference evidence="2 3" key="1">
    <citation type="submission" date="2011-02" db="EMBL/GenBank/DDBJ databases">
        <authorList>
            <person name="Nelson K.E."/>
            <person name="Sutton G."/>
            <person name="Torralba M."/>
            <person name="Durkin S."/>
            <person name="Harkins D."/>
            <person name="Montgomery R."/>
            <person name="Ziemer C."/>
            <person name="Klaassens E."/>
            <person name="Ocuiv P."/>
            <person name="Morrison M."/>
        </authorList>
    </citation>
    <scope>NUCLEOTIDE SEQUENCE [LARGE SCALE GENOMIC DNA]</scope>
    <source>
        <strain evidence="2 3">8</strain>
    </source>
</reference>
<evidence type="ECO:0000313" key="3">
    <source>
        <dbReference type="Proteomes" id="UP000004259"/>
    </source>
</evidence>
<organism evidence="2 3">
    <name type="scientific">Ruminococcus albus 8</name>
    <dbReference type="NCBI Taxonomy" id="246199"/>
    <lineage>
        <taxon>Bacteria</taxon>
        <taxon>Bacillati</taxon>
        <taxon>Bacillota</taxon>
        <taxon>Clostridia</taxon>
        <taxon>Eubacteriales</taxon>
        <taxon>Oscillospiraceae</taxon>
        <taxon>Ruminococcus</taxon>
    </lineage>
</organism>
<protein>
    <submittedName>
        <fullName evidence="2">Uncharacterized protein</fullName>
    </submittedName>
</protein>
<feature type="region of interest" description="Disordered" evidence="1">
    <location>
        <begin position="1"/>
        <end position="37"/>
    </location>
</feature>
<gene>
    <name evidence="2" type="ORF">CUS_5703</name>
</gene>
<sequence length="37" mass="4000">MHTKPIARREQAPTLPSDSNIQRQNGKAVIGGGNMPQ</sequence>
<dbReference type="AlphaFoldDB" id="E9SGM7"/>
<evidence type="ECO:0000256" key="1">
    <source>
        <dbReference type="SAM" id="MobiDB-lite"/>
    </source>
</evidence>
<keyword evidence="3" id="KW-1185">Reference proteome</keyword>
<evidence type="ECO:0000313" key="2">
    <source>
        <dbReference type="EMBL" id="EGC01530.1"/>
    </source>
</evidence>
<accession>E9SGM7</accession>
<dbReference type="EMBL" id="ADKM02000128">
    <property type="protein sequence ID" value="EGC01530.1"/>
    <property type="molecule type" value="Genomic_DNA"/>
</dbReference>
<comment type="caution">
    <text evidence="2">The sequence shown here is derived from an EMBL/GenBank/DDBJ whole genome shotgun (WGS) entry which is preliminary data.</text>
</comment>
<name>E9SGM7_RUMAL</name>
<proteinExistence type="predicted"/>
<feature type="compositionally biased region" description="Polar residues" evidence="1">
    <location>
        <begin position="14"/>
        <end position="25"/>
    </location>
</feature>
<dbReference type="Proteomes" id="UP000004259">
    <property type="component" value="Unassembled WGS sequence"/>
</dbReference>